<dbReference type="GO" id="GO:0032259">
    <property type="term" value="P:methylation"/>
    <property type="evidence" value="ECO:0007669"/>
    <property type="project" value="UniProtKB-KW"/>
</dbReference>
<dbReference type="Pfam" id="PF13847">
    <property type="entry name" value="Methyltransf_31"/>
    <property type="match status" value="1"/>
</dbReference>
<dbReference type="AlphaFoldDB" id="A0A364XXE0"/>
<dbReference type="GO" id="GO:0008168">
    <property type="term" value="F:methyltransferase activity"/>
    <property type="evidence" value="ECO:0007669"/>
    <property type="project" value="UniProtKB-KW"/>
</dbReference>
<dbReference type="OrthoDB" id="9777830at2"/>
<gene>
    <name evidence="2" type="ORF">DQQ10_21895</name>
</gene>
<keyword evidence="2" id="KW-0489">Methyltransferase</keyword>
<dbReference type="EMBL" id="QMFY01000014">
    <property type="protein sequence ID" value="RAV98951.1"/>
    <property type="molecule type" value="Genomic_DNA"/>
</dbReference>
<comment type="caution">
    <text evidence="2">The sequence shown here is derived from an EMBL/GenBank/DDBJ whole genome shotgun (WGS) entry which is preliminary data.</text>
</comment>
<dbReference type="Gene3D" id="3.40.50.150">
    <property type="entry name" value="Vaccinia Virus protein VP39"/>
    <property type="match status" value="1"/>
</dbReference>
<accession>A0A364XXE0</accession>
<dbReference type="InterPro" id="IPR029063">
    <property type="entry name" value="SAM-dependent_MTases_sf"/>
</dbReference>
<dbReference type="RefSeq" id="WP_112749060.1">
    <property type="nucleotide sequence ID" value="NZ_QMFY01000014.1"/>
</dbReference>
<sequence length="268" mass="30221">MTSHNTNKVIHRDGQSSATIFDERTVENDYRTLVPLLREGMRVLDVGCGTGSISNGIAKLVGGIGHVTGIDNTAHFIEHGRALYRDTTNLKLIHSDLFNFDTDQPFDLVVSARTLQWLSNPGEAIAKMKRFLRSGGTLSILDYNHSKLTWTPAPPKSMRDFYAIFLQWRADARMNNLMGDSLAELFTANGLSNVEVRESNEVYTRGEDNFVSRLGIWSKVAGLKQIVDEGYLHEADRVKTIHDYMRWVEDEAQQMIMDLKEVRGTVSV</sequence>
<proteinExistence type="predicted"/>
<dbReference type="SUPFAM" id="SSF53335">
    <property type="entry name" value="S-adenosyl-L-methionine-dependent methyltransferases"/>
    <property type="match status" value="1"/>
</dbReference>
<evidence type="ECO:0000313" key="2">
    <source>
        <dbReference type="EMBL" id="RAV98951.1"/>
    </source>
</evidence>
<keyword evidence="2" id="KW-0808">Transferase</keyword>
<dbReference type="Proteomes" id="UP000251889">
    <property type="component" value="Unassembled WGS sequence"/>
</dbReference>
<evidence type="ECO:0000313" key="3">
    <source>
        <dbReference type="Proteomes" id="UP000251889"/>
    </source>
</evidence>
<dbReference type="CDD" id="cd02440">
    <property type="entry name" value="AdoMet_MTases"/>
    <property type="match status" value="1"/>
</dbReference>
<name>A0A364XXE0_9BACT</name>
<organism evidence="2 3">
    <name type="scientific">Pseudochryseolinea flava</name>
    <dbReference type="NCBI Taxonomy" id="2059302"/>
    <lineage>
        <taxon>Bacteria</taxon>
        <taxon>Pseudomonadati</taxon>
        <taxon>Bacteroidota</taxon>
        <taxon>Cytophagia</taxon>
        <taxon>Cytophagales</taxon>
        <taxon>Fulvivirgaceae</taxon>
        <taxon>Pseudochryseolinea</taxon>
    </lineage>
</organism>
<dbReference type="InterPro" id="IPR025714">
    <property type="entry name" value="Methyltranfer_dom"/>
</dbReference>
<reference evidence="2 3" key="1">
    <citation type="submission" date="2018-06" db="EMBL/GenBank/DDBJ databases">
        <title>Chryseolinea flavus sp. nov., a member of the phylum Bacteroidetes isolated from soil.</title>
        <authorList>
            <person name="Li Y."/>
            <person name="Wang J."/>
        </authorList>
    </citation>
    <scope>NUCLEOTIDE SEQUENCE [LARGE SCALE GENOMIC DNA]</scope>
    <source>
        <strain evidence="2 3">SDU1-6</strain>
    </source>
</reference>
<feature type="domain" description="Methyltransferase" evidence="1">
    <location>
        <begin position="38"/>
        <end position="149"/>
    </location>
</feature>
<dbReference type="PANTHER" id="PTHR43861">
    <property type="entry name" value="TRANS-ACONITATE 2-METHYLTRANSFERASE-RELATED"/>
    <property type="match status" value="1"/>
</dbReference>
<protein>
    <submittedName>
        <fullName evidence="2">Methyltransferase</fullName>
    </submittedName>
</protein>
<keyword evidence="3" id="KW-1185">Reference proteome</keyword>
<evidence type="ECO:0000259" key="1">
    <source>
        <dbReference type="Pfam" id="PF13847"/>
    </source>
</evidence>